<dbReference type="EMBL" id="JADOXO010000238">
    <property type="protein sequence ID" value="KAF9808571.1"/>
    <property type="molecule type" value="Genomic_DNA"/>
</dbReference>
<evidence type="ECO:0000313" key="3">
    <source>
        <dbReference type="Proteomes" id="UP000639403"/>
    </source>
</evidence>
<organism evidence="2 3">
    <name type="scientific">Rhodonia placenta</name>
    <dbReference type="NCBI Taxonomy" id="104341"/>
    <lineage>
        <taxon>Eukaryota</taxon>
        <taxon>Fungi</taxon>
        <taxon>Dikarya</taxon>
        <taxon>Basidiomycota</taxon>
        <taxon>Agaricomycotina</taxon>
        <taxon>Agaricomycetes</taxon>
        <taxon>Polyporales</taxon>
        <taxon>Adustoporiaceae</taxon>
        <taxon>Rhodonia</taxon>
    </lineage>
</organism>
<comment type="caution">
    <text evidence="2">The sequence shown here is derived from an EMBL/GenBank/DDBJ whole genome shotgun (WGS) entry which is preliminary data.</text>
</comment>
<protein>
    <submittedName>
        <fullName evidence="2">Uncharacterized protein</fullName>
    </submittedName>
</protein>
<proteinExistence type="predicted"/>
<evidence type="ECO:0000313" key="2">
    <source>
        <dbReference type="EMBL" id="KAF9808571.1"/>
    </source>
</evidence>
<dbReference type="AlphaFoldDB" id="A0A8H7NXN2"/>
<accession>A0A8H7NXN2</accession>
<reference evidence="2" key="1">
    <citation type="submission" date="2020-11" db="EMBL/GenBank/DDBJ databases">
        <authorList>
            <person name="Koelle M."/>
            <person name="Horta M.A.C."/>
            <person name="Nowrousian M."/>
            <person name="Ohm R.A."/>
            <person name="Benz P."/>
            <person name="Pilgard A."/>
        </authorList>
    </citation>
    <scope>NUCLEOTIDE SEQUENCE</scope>
    <source>
        <strain evidence="2">FPRL280</strain>
    </source>
</reference>
<dbReference type="Proteomes" id="UP000639403">
    <property type="component" value="Unassembled WGS sequence"/>
</dbReference>
<reference evidence="2" key="2">
    <citation type="journal article" name="Front. Microbiol.">
        <title>Degradative Capacity of Two Strains of Rhodonia placenta: From Phenotype to Genotype.</title>
        <authorList>
            <person name="Kolle M."/>
            <person name="Horta M.A.C."/>
            <person name="Nowrousian M."/>
            <person name="Ohm R.A."/>
            <person name="Benz J.P."/>
            <person name="Pilgard A."/>
        </authorList>
    </citation>
    <scope>NUCLEOTIDE SEQUENCE</scope>
    <source>
        <strain evidence="2">FPRL280</strain>
    </source>
</reference>
<sequence length="58" mass="6145">MCRDLGSSDRGKPNKCWGCLTGSYQSDGELGSNLRLGTRNGQEVKTEVPRAAEAGVTS</sequence>
<feature type="region of interest" description="Disordered" evidence="1">
    <location>
        <begin position="27"/>
        <end position="58"/>
    </location>
</feature>
<name>A0A8H7NXN2_9APHY</name>
<gene>
    <name evidence="2" type="ORF">IEO21_07815</name>
</gene>
<evidence type="ECO:0000256" key="1">
    <source>
        <dbReference type="SAM" id="MobiDB-lite"/>
    </source>
</evidence>